<keyword evidence="1" id="KW-0472">Membrane</keyword>
<organism evidence="2 3">
    <name type="scientific">Odoribacter laneus YIT 12061</name>
    <dbReference type="NCBI Taxonomy" id="742817"/>
    <lineage>
        <taxon>Bacteria</taxon>
        <taxon>Pseudomonadati</taxon>
        <taxon>Bacteroidota</taxon>
        <taxon>Bacteroidia</taxon>
        <taxon>Bacteroidales</taxon>
        <taxon>Odoribacteraceae</taxon>
        <taxon>Odoribacter</taxon>
    </lineage>
</organism>
<keyword evidence="3" id="KW-1185">Reference proteome</keyword>
<dbReference type="HOGENOM" id="CLU_1466792_0_0_10"/>
<dbReference type="Proteomes" id="UP000004892">
    <property type="component" value="Unassembled WGS sequence"/>
</dbReference>
<dbReference type="eggNOG" id="ENOG502ZQ0N">
    <property type="taxonomic scope" value="Bacteria"/>
</dbReference>
<dbReference type="STRING" id="742817.HMPREF9449_00409"/>
<comment type="caution">
    <text evidence="2">The sequence shown here is derived from an EMBL/GenBank/DDBJ whole genome shotgun (WGS) entry which is preliminary data.</text>
</comment>
<keyword evidence="1" id="KW-0812">Transmembrane</keyword>
<feature type="transmembrane region" description="Helical" evidence="1">
    <location>
        <begin position="20"/>
        <end position="40"/>
    </location>
</feature>
<evidence type="ECO:0000313" key="3">
    <source>
        <dbReference type="Proteomes" id="UP000004892"/>
    </source>
</evidence>
<dbReference type="AlphaFoldDB" id="H1DDS3"/>
<accession>H1DDS3</accession>
<gene>
    <name evidence="2" type="ORF">HMPREF9449_00409</name>
</gene>
<reference evidence="2 3" key="1">
    <citation type="submission" date="2012-01" db="EMBL/GenBank/DDBJ databases">
        <title>The Genome Sequence of Odoribacter laneus YIT 12061.</title>
        <authorList>
            <consortium name="The Broad Institute Genome Sequencing Platform"/>
            <person name="Earl A."/>
            <person name="Ward D."/>
            <person name="Feldgarden M."/>
            <person name="Gevers D."/>
            <person name="Morotomi M."/>
            <person name="Young S.K."/>
            <person name="Zeng Q."/>
            <person name="Gargeya S."/>
            <person name="Fitzgerald M."/>
            <person name="Haas B."/>
            <person name="Abouelleil A."/>
            <person name="Alvarado L."/>
            <person name="Arachchi H.M."/>
            <person name="Berlin A."/>
            <person name="Chapman S.B."/>
            <person name="Gearin G."/>
            <person name="Goldberg J."/>
            <person name="Griggs A."/>
            <person name="Gujja S."/>
            <person name="Hansen M."/>
            <person name="Heiman D."/>
            <person name="Howarth C."/>
            <person name="Larimer J."/>
            <person name="Lui A."/>
            <person name="MacDonald P.J.P."/>
            <person name="McCowen C."/>
            <person name="Montmayeur A."/>
            <person name="Murphy C."/>
            <person name="Neiman D."/>
            <person name="Pearson M."/>
            <person name="Priest M."/>
            <person name="Roberts A."/>
            <person name="Saif S."/>
            <person name="Shea T."/>
            <person name="Sisk P."/>
            <person name="Stolte C."/>
            <person name="Sykes S."/>
            <person name="Wortman J."/>
            <person name="Nusbaum C."/>
            <person name="Birren B."/>
        </authorList>
    </citation>
    <scope>NUCLEOTIDE SEQUENCE [LARGE SCALE GENOMIC DNA]</scope>
    <source>
        <strain evidence="2 3">YIT 12061</strain>
    </source>
</reference>
<dbReference type="InterPro" id="IPR012902">
    <property type="entry name" value="N_methyl_site"/>
</dbReference>
<dbReference type="NCBIfam" id="TIGR02532">
    <property type="entry name" value="IV_pilin_GFxxxE"/>
    <property type="match status" value="1"/>
</dbReference>
<proteinExistence type="predicted"/>
<evidence type="ECO:0000256" key="1">
    <source>
        <dbReference type="SAM" id="Phobius"/>
    </source>
</evidence>
<sequence length="184" mass="21081">MKKKGNLQKELKAMTLPELLIVLVVGGLLFIALFEGWNTVRRCSIDLLKRGERGYTTFSGIEKLDALFFVSDSIVPTDRTIVFFRRDSVAGVLDYSRSSVIFEWHRGGEAVKDTLLRNVQAVVPVVSGYGKFRKDSLYVTLKEGNKSWCLGFGRRPLEEEERVRKFELLEKEKEPVGKMRFQVD</sequence>
<evidence type="ECO:0000313" key="2">
    <source>
        <dbReference type="EMBL" id="EHP50720.1"/>
    </source>
</evidence>
<protein>
    <submittedName>
        <fullName evidence="2">Prepilin-type N-terminal cleavage/methylation domain-containing protein</fullName>
    </submittedName>
</protein>
<keyword evidence="1" id="KW-1133">Transmembrane helix</keyword>
<name>H1DDS3_9BACT</name>
<dbReference type="GeneID" id="98068063"/>
<dbReference type="PATRIC" id="fig|742817.3.peg.436"/>
<dbReference type="EMBL" id="ADMC01000005">
    <property type="protein sequence ID" value="EHP50720.1"/>
    <property type="molecule type" value="Genomic_DNA"/>
</dbReference>
<dbReference type="RefSeq" id="WP_009135563.1">
    <property type="nucleotide sequence ID" value="NZ_JH594596.1"/>
</dbReference>